<dbReference type="SUPFAM" id="SSF53187">
    <property type="entry name" value="Zn-dependent exopeptidases"/>
    <property type="match status" value="1"/>
</dbReference>
<proteinExistence type="inferred from homology"/>
<keyword evidence="5 9" id="KW-0645">Protease</keyword>
<feature type="binding site" evidence="9">
    <location>
        <position position="346"/>
    </location>
    <ligand>
        <name>Mn(2+)</name>
        <dbReference type="ChEBI" id="CHEBI:29035"/>
        <label>2</label>
    </ligand>
</feature>
<dbReference type="InterPro" id="IPR008283">
    <property type="entry name" value="Peptidase_M17_N"/>
</dbReference>
<feature type="binding site" evidence="9">
    <location>
        <position position="262"/>
    </location>
    <ligand>
        <name>Mn(2+)</name>
        <dbReference type="ChEBI" id="CHEBI:29035"/>
        <label>2</label>
    </ligand>
</feature>
<evidence type="ECO:0000256" key="3">
    <source>
        <dbReference type="ARBA" id="ARBA00009528"/>
    </source>
</evidence>
<feature type="binding site" evidence="9">
    <location>
        <position position="285"/>
    </location>
    <ligand>
        <name>Mn(2+)</name>
        <dbReference type="ChEBI" id="CHEBI:29035"/>
        <label>2</label>
    </ligand>
</feature>
<evidence type="ECO:0000256" key="1">
    <source>
        <dbReference type="ARBA" id="ARBA00000135"/>
    </source>
</evidence>
<feature type="active site" evidence="9">
    <location>
        <position position="274"/>
    </location>
</feature>
<dbReference type="Pfam" id="PF00883">
    <property type="entry name" value="Peptidase_M17"/>
    <property type="match status" value="1"/>
</dbReference>
<comment type="subcellular location">
    <subcellularLocation>
        <location evidence="9">Cytoplasm</location>
    </subcellularLocation>
</comment>
<dbReference type="Proteomes" id="UP000033546">
    <property type="component" value="Unassembled WGS sequence"/>
</dbReference>
<comment type="similarity">
    <text evidence="3 9">Belongs to the peptidase M17 family.</text>
</comment>
<dbReference type="GO" id="GO:0005737">
    <property type="term" value="C:cytoplasm"/>
    <property type="evidence" value="ECO:0007669"/>
    <property type="project" value="UniProtKB-SubCell"/>
</dbReference>
<dbReference type="Gene3D" id="3.40.630.10">
    <property type="entry name" value="Zn peptidases"/>
    <property type="match status" value="1"/>
</dbReference>
<dbReference type="PANTHER" id="PTHR11963:SF23">
    <property type="entry name" value="CYTOSOL AMINOPEPTIDASE"/>
    <property type="match status" value="1"/>
</dbReference>
<dbReference type="HAMAP" id="MF_00181">
    <property type="entry name" value="Cytosol_peptidase_M17"/>
    <property type="match status" value="1"/>
</dbReference>
<evidence type="ECO:0000313" key="11">
    <source>
        <dbReference type="EMBL" id="KJV65502.1"/>
    </source>
</evidence>
<dbReference type="EC" id="3.4.11.10" evidence="9"/>
<comment type="function">
    <text evidence="9">Presumably involved in the processing and regular turnover of intracellular proteins. Catalyzes the removal of unsubstituted N-terminal amino acids from various peptides.</text>
</comment>
<feature type="domain" description="Cytosol aminopeptidase" evidence="10">
    <location>
        <begin position="342"/>
        <end position="349"/>
    </location>
</feature>
<dbReference type="PROSITE" id="PS00631">
    <property type="entry name" value="CYTOSOL_AP"/>
    <property type="match status" value="1"/>
</dbReference>
<dbReference type="EMBL" id="LANU01000002">
    <property type="protein sequence ID" value="KJV65502.1"/>
    <property type="molecule type" value="Genomic_DNA"/>
</dbReference>
<dbReference type="InterPro" id="IPR043472">
    <property type="entry name" value="Macro_dom-like"/>
</dbReference>
<comment type="caution">
    <text evidence="11">The sequence shown here is derived from an EMBL/GenBank/DDBJ whole genome shotgun (WGS) entry which is preliminary data.</text>
</comment>
<dbReference type="NCBIfam" id="NF002077">
    <property type="entry name" value="PRK00913.2-4"/>
    <property type="match status" value="1"/>
</dbReference>
<dbReference type="InterPro" id="IPR000819">
    <property type="entry name" value="Peptidase_M17_C"/>
</dbReference>
<dbReference type="InterPro" id="IPR023042">
    <property type="entry name" value="Peptidase_M17_leu_NH2_pept"/>
</dbReference>
<dbReference type="PRINTS" id="PR00481">
    <property type="entry name" value="LAMNOPPTDASE"/>
</dbReference>
<evidence type="ECO:0000256" key="8">
    <source>
        <dbReference type="ARBA" id="ARBA00023211"/>
    </source>
</evidence>
<keyword evidence="6 9" id="KW-0479">Metal-binding</keyword>
<organism evidence="11 12">
    <name type="scientific">Ehrlichia cf. muris str. EmCRT</name>
    <dbReference type="NCBI Taxonomy" id="1359167"/>
    <lineage>
        <taxon>Bacteria</taxon>
        <taxon>Pseudomonadati</taxon>
        <taxon>Pseudomonadota</taxon>
        <taxon>Alphaproteobacteria</taxon>
        <taxon>Rickettsiales</taxon>
        <taxon>Anaplasmataceae</taxon>
        <taxon>Ehrlichia</taxon>
    </lineage>
</organism>
<feature type="binding site" evidence="9">
    <location>
        <position position="346"/>
    </location>
    <ligand>
        <name>Mn(2+)</name>
        <dbReference type="ChEBI" id="CHEBI:29035"/>
        <label>1</label>
    </ligand>
</feature>
<keyword evidence="4 9" id="KW-0031">Aminopeptidase</keyword>
<dbReference type="NCBIfam" id="NF002074">
    <property type="entry name" value="PRK00913.1-4"/>
    <property type="match status" value="1"/>
</dbReference>
<dbReference type="FunFam" id="3.40.630.10:FF:000004">
    <property type="entry name" value="Probable cytosol aminopeptidase"/>
    <property type="match status" value="1"/>
</dbReference>
<dbReference type="CDD" id="cd00433">
    <property type="entry name" value="Peptidase_M17"/>
    <property type="match status" value="1"/>
</dbReference>
<dbReference type="EC" id="3.4.11.1" evidence="9"/>
<evidence type="ECO:0000313" key="12">
    <source>
        <dbReference type="Proteomes" id="UP000033546"/>
    </source>
</evidence>
<dbReference type="InterPro" id="IPR011356">
    <property type="entry name" value="Leucine_aapep/pepB"/>
</dbReference>
<keyword evidence="7 9" id="KW-0378">Hydrolase</keyword>
<dbReference type="NCBIfam" id="NF002073">
    <property type="entry name" value="PRK00913.1-2"/>
    <property type="match status" value="1"/>
</dbReference>
<evidence type="ECO:0000256" key="6">
    <source>
        <dbReference type="ARBA" id="ARBA00022723"/>
    </source>
</evidence>
<dbReference type="AlphaFoldDB" id="A0A0F3NCR5"/>
<dbReference type="Pfam" id="PF02789">
    <property type="entry name" value="Peptidase_M17_N"/>
    <property type="match status" value="1"/>
</dbReference>
<comment type="catalytic activity">
    <reaction evidence="2 9">
        <text>Release of an N-terminal amino acid, preferentially leucine, but not glutamic or aspartic acids.</text>
        <dbReference type="EC" id="3.4.11.10"/>
    </reaction>
</comment>
<evidence type="ECO:0000256" key="9">
    <source>
        <dbReference type="HAMAP-Rule" id="MF_00181"/>
    </source>
</evidence>
<sequence length="500" mass="54671">MIDISFSNLMPGVSLFLKTTAIVVGIFEGSNHLEDYNALADHSQEIMKVVEGYKSFNGKFAEILPIVGLGKGYPIVIVVGLGKAEEFDENKSLKIGGIIYSELNKMKISEASIINSNDSDIIANIAYGAFLRSFKFDKYFVQKKDDHATYVRKLEFFSKSNSQKTASLFDILKAEGESVFLARSFVSEPPNVLYPEIYAQMIYEELSKVDIKVEIFDEDYMKSNQMMALLGVGQGSAKKSRLVVMRWNGGKETDSPIAFVGKGVTFDTGGISLKPSKGMWDMKYDMAGSASVVGIMRTLAARKAKVNAIGVVGLVENAIGGNAQRPSDIVTSMSGQTIEVLNTDAEGRLVLADALWYTQKMFAPKLMIDLATLTGAVVVALGNNQYGGVFSNDDAIANQLIVAGNESGEKLWRLPLDDAYDKLIDSSVADMQNISTKGYGADSITAAQFLQRFVNKTPWAHLDIAGMAWDNEGNEICPKGATGFGIRLLNRLILKYYEAH</sequence>
<dbReference type="GO" id="GO:0030145">
    <property type="term" value="F:manganese ion binding"/>
    <property type="evidence" value="ECO:0007669"/>
    <property type="project" value="UniProtKB-UniRule"/>
</dbReference>
<feature type="binding site" evidence="9">
    <location>
        <position position="344"/>
    </location>
    <ligand>
        <name>Mn(2+)</name>
        <dbReference type="ChEBI" id="CHEBI:29035"/>
        <label>1</label>
    </ligand>
</feature>
<comment type="cofactor">
    <cofactor evidence="9">
        <name>Mn(2+)</name>
        <dbReference type="ChEBI" id="CHEBI:29035"/>
    </cofactor>
    <text evidence="9">Binds 2 manganese ions per subunit.</text>
</comment>
<dbReference type="GO" id="GO:0006508">
    <property type="term" value="P:proteolysis"/>
    <property type="evidence" value="ECO:0007669"/>
    <property type="project" value="UniProtKB-KW"/>
</dbReference>
<evidence type="ECO:0000259" key="10">
    <source>
        <dbReference type="PROSITE" id="PS00631"/>
    </source>
</evidence>
<evidence type="ECO:0000256" key="4">
    <source>
        <dbReference type="ARBA" id="ARBA00022438"/>
    </source>
</evidence>
<gene>
    <name evidence="9" type="primary">pepA</name>
    <name evidence="11" type="ORF">EMUCRT_0446</name>
</gene>
<evidence type="ECO:0000256" key="7">
    <source>
        <dbReference type="ARBA" id="ARBA00022801"/>
    </source>
</evidence>
<protein>
    <recommendedName>
        <fullName evidence="9">Probable cytosol aminopeptidase</fullName>
        <ecNumber evidence="9">3.4.11.1</ecNumber>
    </recommendedName>
    <alternativeName>
        <fullName evidence="9">Leucine aminopeptidase</fullName>
        <shortName evidence="9">LAP</shortName>
        <ecNumber evidence="9">3.4.11.10</ecNumber>
    </alternativeName>
    <alternativeName>
        <fullName evidence="9">Leucyl aminopeptidase</fullName>
    </alternativeName>
</protein>
<feature type="binding site" evidence="9">
    <location>
        <position position="267"/>
    </location>
    <ligand>
        <name>Mn(2+)</name>
        <dbReference type="ChEBI" id="CHEBI:29035"/>
        <label>1</label>
    </ligand>
</feature>
<keyword evidence="8 9" id="KW-0464">Manganese</keyword>
<dbReference type="PANTHER" id="PTHR11963">
    <property type="entry name" value="LEUCINE AMINOPEPTIDASE-RELATED"/>
    <property type="match status" value="1"/>
</dbReference>
<reference evidence="11 12" key="1">
    <citation type="submission" date="2015-02" db="EMBL/GenBank/DDBJ databases">
        <title>Genome Sequencing of Rickettsiales.</title>
        <authorList>
            <person name="Daugherty S.C."/>
            <person name="Su Q."/>
            <person name="Abolude K."/>
            <person name="Beier-Sexton M."/>
            <person name="Carlyon J.A."/>
            <person name="Carter R."/>
            <person name="Day N.P."/>
            <person name="Dumler S.J."/>
            <person name="Dyachenko V."/>
            <person name="Godinez A."/>
            <person name="Kurtti T.J."/>
            <person name="Lichay M."/>
            <person name="Mullins K.E."/>
            <person name="Ott S."/>
            <person name="Pappas-Brown V."/>
            <person name="Paris D.H."/>
            <person name="Patel P."/>
            <person name="Richards A.L."/>
            <person name="Sadzewicz L."/>
            <person name="Sears K."/>
            <person name="Seidman D."/>
            <person name="Sengamalay N."/>
            <person name="Stenos J."/>
            <person name="Tallon L.J."/>
            <person name="Vincent G."/>
            <person name="Fraser C.M."/>
            <person name="Munderloh U."/>
            <person name="Dunning-Hotopp J.C."/>
        </authorList>
    </citation>
    <scope>NUCLEOTIDE SEQUENCE [LARGE SCALE GENOMIC DNA]</scope>
    <source>
        <strain evidence="11 12">EmCRT</strain>
    </source>
</reference>
<keyword evidence="9" id="KW-0963">Cytoplasm</keyword>
<feature type="binding site" evidence="9">
    <location>
        <position position="267"/>
    </location>
    <ligand>
        <name>Mn(2+)</name>
        <dbReference type="ChEBI" id="CHEBI:29035"/>
        <label>2</label>
    </ligand>
</feature>
<dbReference type="SUPFAM" id="SSF52949">
    <property type="entry name" value="Macro domain-like"/>
    <property type="match status" value="1"/>
</dbReference>
<feature type="active site" evidence="9">
    <location>
        <position position="348"/>
    </location>
</feature>
<dbReference type="Gene3D" id="3.40.220.10">
    <property type="entry name" value="Leucine Aminopeptidase, subunit E, domain 1"/>
    <property type="match status" value="1"/>
</dbReference>
<comment type="catalytic activity">
    <reaction evidence="1 9">
        <text>Release of an N-terminal amino acid, Xaa-|-Yaa-, in which Xaa is preferably Leu, but may be other amino acids including Pro although not Arg or Lys, and Yaa may be Pro. Amino acid amides and methyl esters are also readily hydrolyzed, but rates on arylamides are exceedingly low.</text>
        <dbReference type="EC" id="3.4.11.1"/>
    </reaction>
</comment>
<dbReference type="RefSeq" id="WP_045804798.1">
    <property type="nucleotide sequence ID" value="NZ_LANU01000002.1"/>
</dbReference>
<evidence type="ECO:0000256" key="2">
    <source>
        <dbReference type="ARBA" id="ARBA00000967"/>
    </source>
</evidence>
<dbReference type="NCBIfam" id="NF002075">
    <property type="entry name" value="PRK00913.2-2"/>
    <property type="match status" value="1"/>
</dbReference>
<dbReference type="GO" id="GO:0070006">
    <property type="term" value="F:metalloaminopeptidase activity"/>
    <property type="evidence" value="ECO:0007669"/>
    <property type="project" value="InterPro"/>
</dbReference>
<evidence type="ECO:0000256" key="5">
    <source>
        <dbReference type="ARBA" id="ARBA00022670"/>
    </source>
</evidence>
<dbReference type="PATRIC" id="fig|1359167.3.peg.430"/>
<accession>A0A0F3NCR5</accession>
<name>A0A0F3NCR5_9RICK</name>